<dbReference type="InterPro" id="IPR013830">
    <property type="entry name" value="SGNH_hydro"/>
</dbReference>
<organism evidence="2">
    <name type="scientific">mine drainage metagenome</name>
    <dbReference type="NCBI Taxonomy" id="410659"/>
    <lineage>
        <taxon>unclassified sequences</taxon>
        <taxon>metagenomes</taxon>
        <taxon>ecological metagenomes</taxon>
    </lineage>
</organism>
<evidence type="ECO:0000313" key="2">
    <source>
        <dbReference type="EMBL" id="CBI07622.1"/>
    </source>
</evidence>
<accession>E6QK55</accession>
<dbReference type="Gene3D" id="3.40.50.1110">
    <property type="entry name" value="SGNH hydrolase"/>
    <property type="match status" value="1"/>
</dbReference>
<dbReference type="InterPro" id="IPR051532">
    <property type="entry name" value="Ester_Hydrolysis_Enzymes"/>
</dbReference>
<sequence>MPRSFLCVCILALASIASAQQPTPAGQTAANPVAPKPVNDWKAQHDRQLLEDFPWLAHFRALDAALPAPATGEVRIVYMGDSITENWQRDGVPVTPTFPANPTTEHWVKINRGISAQTSPQMVLRFRQDVIDLKPSVVLLLTGTNDIAGNTGPMTLEDTENNIASMADLATANHIQMVLCSVLPSVDFRWIPGLQPAEKIKTLNAWIKAYAASHNLVYVDYWSALADPEGGLPANLSKDGVHPTSAGYAIMNPLADAGIRQALAKK</sequence>
<comment type="caution">
    <text evidence="2">The sequence shown here is derived from an EMBL/GenBank/DDBJ whole genome shotgun (WGS) entry which is preliminary data.</text>
</comment>
<protein>
    <submittedName>
        <fullName evidence="2">Putative acylhydrolase</fullName>
    </submittedName>
</protein>
<keyword evidence="2" id="KW-0378">Hydrolase</keyword>
<dbReference type="InterPro" id="IPR036514">
    <property type="entry name" value="SGNH_hydro_sf"/>
</dbReference>
<dbReference type="EMBL" id="CABQ01000111">
    <property type="protein sequence ID" value="CBI07622.1"/>
    <property type="molecule type" value="Genomic_DNA"/>
</dbReference>
<proteinExistence type="predicted"/>
<evidence type="ECO:0000259" key="1">
    <source>
        <dbReference type="Pfam" id="PF13472"/>
    </source>
</evidence>
<dbReference type="AlphaFoldDB" id="E6QK55"/>
<name>E6QK55_9ZZZZ</name>
<dbReference type="PANTHER" id="PTHR30383">
    <property type="entry name" value="THIOESTERASE 1/PROTEASE 1/LYSOPHOSPHOLIPASE L1"/>
    <property type="match status" value="1"/>
</dbReference>
<dbReference type="SUPFAM" id="SSF52266">
    <property type="entry name" value="SGNH hydrolase"/>
    <property type="match status" value="1"/>
</dbReference>
<feature type="domain" description="SGNH hydrolase-type esterase" evidence="1">
    <location>
        <begin position="79"/>
        <end position="250"/>
    </location>
</feature>
<reference evidence="2" key="1">
    <citation type="submission" date="2009-10" db="EMBL/GenBank/DDBJ databases">
        <title>Diversity of trophic interactions inside an arsenic-rich microbial ecosystem.</title>
        <authorList>
            <person name="Bertin P.N."/>
            <person name="Heinrich-Salmeron A."/>
            <person name="Pelletier E."/>
            <person name="Goulhen-Chollet F."/>
            <person name="Arsene-Ploetze F."/>
            <person name="Gallien S."/>
            <person name="Calteau A."/>
            <person name="Vallenet D."/>
            <person name="Casiot C."/>
            <person name="Chane-Woon-Ming B."/>
            <person name="Giloteaux L."/>
            <person name="Barakat M."/>
            <person name="Bonnefoy V."/>
            <person name="Bruneel O."/>
            <person name="Chandler M."/>
            <person name="Cleiss J."/>
            <person name="Duran R."/>
            <person name="Elbaz-Poulichet F."/>
            <person name="Fonknechten N."/>
            <person name="Lauga B."/>
            <person name="Mornico D."/>
            <person name="Ortet P."/>
            <person name="Schaeffer C."/>
            <person name="Siguier P."/>
            <person name="Alexander Thil Smith A."/>
            <person name="Van Dorsselaer A."/>
            <person name="Weissenbach J."/>
            <person name="Medigue C."/>
            <person name="Le Paslier D."/>
        </authorList>
    </citation>
    <scope>NUCLEOTIDE SEQUENCE</scope>
</reference>
<gene>
    <name evidence="2" type="ORF">CARN6_0979</name>
</gene>
<dbReference type="PANTHER" id="PTHR30383:SF5">
    <property type="entry name" value="SGNH HYDROLASE-TYPE ESTERASE DOMAIN-CONTAINING PROTEIN"/>
    <property type="match status" value="1"/>
</dbReference>
<dbReference type="Pfam" id="PF13472">
    <property type="entry name" value="Lipase_GDSL_2"/>
    <property type="match status" value="1"/>
</dbReference>
<dbReference type="GO" id="GO:0004622">
    <property type="term" value="F:phosphatidylcholine lysophospholipase activity"/>
    <property type="evidence" value="ECO:0007669"/>
    <property type="project" value="TreeGrafter"/>
</dbReference>